<evidence type="ECO:0000259" key="2">
    <source>
        <dbReference type="SMART" id="SM00225"/>
    </source>
</evidence>
<dbReference type="SMART" id="SM00225">
    <property type="entry name" value="BTB"/>
    <property type="match status" value="1"/>
</dbReference>
<accession>A0A1Y2BF10</accession>
<feature type="compositionally biased region" description="Polar residues" evidence="1">
    <location>
        <begin position="1"/>
        <end position="10"/>
    </location>
</feature>
<dbReference type="PANTHER" id="PTHR24410">
    <property type="entry name" value="HL07962P-RELATED"/>
    <property type="match status" value="1"/>
</dbReference>
<dbReference type="AlphaFoldDB" id="A0A1Y2BF10"/>
<feature type="compositionally biased region" description="Acidic residues" evidence="1">
    <location>
        <begin position="175"/>
        <end position="185"/>
    </location>
</feature>
<dbReference type="InterPro" id="IPR000210">
    <property type="entry name" value="BTB/POZ_dom"/>
</dbReference>
<keyword evidence="4" id="KW-1185">Reference proteome</keyword>
<dbReference type="STRING" id="71784.A0A1Y2BF10"/>
<dbReference type="Pfam" id="PF00651">
    <property type="entry name" value="BTB"/>
    <property type="match status" value="1"/>
</dbReference>
<dbReference type="InterPro" id="IPR011333">
    <property type="entry name" value="SKP1/BTB/POZ_sf"/>
</dbReference>
<dbReference type="InParanoid" id="A0A1Y2BF10"/>
<feature type="region of interest" description="Disordered" evidence="1">
    <location>
        <begin position="1"/>
        <end position="67"/>
    </location>
</feature>
<proteinExistence type="predicted"/>
<dbReference type="CDD" id="cd18186">
    <property type="entry name" value="BTB_POZ_ZBTB_KLHL-like"/>
    <property type="match status" value="1"/>
</dbReference>
<evidence type="ECO:0000256" key="1">
    <source>
        <dbReference type="SAM" id="MobiDB-lite"/>
    </source>
</evidence>
<feature type="region of interest" description="Disordered" evidence="1">
    <location>
        <begin position="141"/>
        <end position="188"/>
    </location>
</feature>
<evidence type="ECO:0000313" key="4">
    <source>
        <dbReference type="Proteomes" id="UP000193986"/>
    </source>
</evidence>
<dbReference type="SUPFAM" id="SSF54695">
    <property type="entry name" value="POZ domain"/>
    <property type="match status" value="1"/>
</dbReference>
<name>A0A1Y2BF10_9TREE</name>
<reference evidence="3 4" key="1">
    <citation type="submission" date="2016-07" db="EMBL/GenBank/DDBJ databases">
        <title>Pervasive Adenine N6-methylation of Active Genes in Fungi.</title>
        <authorList>
            <consortium name="DOE Joint Genome Institute"/>
            <person name="Mondo S.J."/>
            <person name="Dannebaum R.O."/>
            <person name="Kuo R.C."/>
            <person name="Labutti K."/>
            <person name="Haridas S."/>
            <person name="Kuo A."/>
            <person name="Salamov A."/>
            <person name="Ahrendt S.R."/>
            <person name="Lipzen A."/>
            <person name="Sullivan W."/>
            <person name="Andreopoulos W.B."/>
            <person name="Clum A."/>
            <person name="Lindquist E."/>
            <person name="Daum C."/>
            <person name="Ramamoorthy G.K."/>
            <person name="Gryganskyi A."/>
            <person name="Culley D."/>
            <person name="Magnuson J.K."/>
            <person name="James T.Y."/>
            <person name="O'Malley M.A."/>
            <person name="Stajich J.E."/>
            <person name="Spatafora J.W."/>
            <person name="Visel A."/>
            <person name="Grigoriev I.V."/>
        </authorList>
    </citation>
    <scope>NUCLEOTIDE SEQUENCE [LARGE SCALE GENOMIC DNA]</scope>
    <source>
        <strain evidence="3 4">68-887.2</strain>
    </source>
</reference>
<dbReference type="Gene3D" id="3.30.710.10">
    <property type="entry name" value="Potassium Channel Kv1.1, Chain A"/>
    <property type="match status" value="2"/>
</dbReference>
<organism evidence="3 4">
    <name type="scientific">Naematelia encephala</name>
    <dbReference type="NCBI Taxonomy" id="71784"/>
    <lineage>
        <taxon>Eukaryota</taxon>
        <taxon>Fungi</taxon>
        <taxon>Dikarya</taxon>
        <taxon>Basidiomycota</taxon>
        <taxon>Agaricomycotina</taxon>
        <taxon>Tremellomycetes</taxon>
        <taxon>Tremellales</taxon>
        <taxon>Naemateliaceae</taxon>
        <taxon>Naematelia</taxon>
    </lineage>
</organism>
<gene>
    <name evidence="3" type="ORF">BCR39DRAFT_519937</name>
</gene>
<dbReference type="EMBL" id="MCFC01000006">
    <property type="protein sequence ID" value="ORY33422.1"/>
    <property type="molecule type" value="Genomic_DNA"/>
</dbReference>
<protein>
    <recommendedName>
        <fullName evidence="2">BTB domain-containing protein</fullName>
    </recommendedName>
</protein>
<comment type="caution">
    <text evidence="3">The sequence shown here is derived from an EMBL/GenBank/DDBJ whole genome shotgun (WGS) entry which is preliminary data.</text>
</comment>
<dbReference type="Proteomes" id="UP000193986">
    <property type="component" value="Unassembled WGS sequence"/>
</dbReference>
<evidence type="ECO:0000313" key="3">
    <source>
        <dbReference type="EMBL" id="ORY33422.1"/>
    </source>
</evidence>
<dbReference type="OrthoDB" id="2524557at2759"/>
<dbReference type="InterPro" id="IPR051481">
    <property type="entry name" value="BTB-POZ/Galectin-3-binding"/>
</dbReference>
<feature type="domain" description="BTB" evidence="2">
    <location>
        <begin position="101"/>
        <end position="301"/>
    </location>
</feature>
<sequence length="473" mass="53602">MTTMSTSNPSHLLLSRNPRSPAHPQLAHTSTPHFGNISPLPSPTILDPYGRHDESHRGRHSSVPNLHSSLEGVYETLGEDEEEEEIVVVHETFWRDSHLPGRVKVVVGRYEFWCHKEVLWFASPFFHELLQGSWAETRNTSSGMHATATSSSIGPVEVTSSPTDTDTLQTPAIQEETDDDDADDGNDIRRSVYLDAPEINIQQEPVQDLVPLDQSSRPRRSFSSVRASLRATAGRGEGHMDAVVELHEESAAAFQDFLFWCYPHLECKVTWTNVENLIALSSKLLVPALTKLCTHFLLTHCSGRPVMALQLAEEHANAELYREASRFVLDQPTWDPEEMEVLSPETMLKLSMRRNWFLERLLKLGTIDVKKEYTCRPDCPDSARCQAQLDEKWRQAHSAVCRYGPPQPSVAFRCLRQLETLPTNPSLMMPHSLCQAAAKSWVMTLFDRMFQPKVMLSSTNPGTEKYWLWISMN</sequence>
<feature type="compositionally biased region" description="Polar residues" evidence="1">
    <location>
        <begin position="141"/>
        <end position="172"/>
    </location>
</feature>
<dbReference type="PANTHER" id="PTHR24410:SF23">
    <property type="entry name" value="BTB DOMAIN-CONTAINING PROTEIN-RELATED"/>
    <property type="match status" value="1"/>
</dbReference>